<evidence type="ECO:0000256" key="1">
    <source>
        <dbReference type="SAM" id="MobiDB-lite"/>
    </source>
</evidence>
<accession>A0A6G4X6J7</accession>
<dbReference type="GO" id="GO:0006508">
    <property type="term" value="P:proteolysis"/>
    <property type="evidence" value="ECO:0007669"/>
    <property type="project" value="InterPro"/>
</dbReference>
<gene>
    <name evidence="3" type="ORF">G5C65_32695</name>
</gene>
<dbReference type="AlphaFoldDB" id="A0A6G4X6J7"/>
<reference evidence="3 4" key="1">
    <citation type="submission" date="2020-02" db="EMBL/GenBank/DDBJ databases">
        <title>Whole-genome analyses of novel actinobacteria.</title>
        <authorList>
            <person name="Sahin N."/>
            <person name="Tatar D."/>
        </authorList>
    </citation>
    <scope>NUCLEOTIDE SEQUENCE [LARGE SCALE GENOMIC DNA]</scope>
    <source>
        <strain evidence="3 4">SB3404</strain>
    </source>
</reference>
<feature type="region of interest" description="Disordered" evidence="1">
    <location>
        <begin position="392"/>
        <end position="413"/>
    </location>
</feature>
<dbReference type="SUPFAM" id="SSF52096">
    <property type="entry name" value="ClpP/crotonase"/>
    <property type="match status" value="1"/>
</dbReference>
<dbReference type="InterPro" id="IPR029045">
    <property type="entry name" value="ClpP/crotonase-like_dom_sf"/>
</dbReference>
<dbReference type="SMART" id="SM00245">
    <property type="entry name" value="TSPc"/>
    <property type="match status" value="1"/>
</dbReference>
<evidence type="ECO:0000313" key="3">
    <source>
        <dbReference type="EMBL" id="NGO73018.1"/>
    </source>
</evidence>
<dbReference type="CDD" id="cd07563">
    <property type="entry name" value="Peptidase_S41_IRBP"/>
    <property type="match status" value="1"/>
</dbReference>
<feature type="region of interest" description="Disordered" evidence="1">
    <location>
        <begin position="1"/>
        <end position="23"/>
    </location>
</feature>
<dbReference type="Gene3D" id="3.30.750.44">
    <property type="match status" value="1"/>
</dbReference>
<evidence type="ECO:0000259" key="2">
    <source>
        <dbReference type="SMART" id="SM00245"/>
    </source>
</evidence>
<sequence length="413" mass="45312">TGPGGVRTYDSTDGRPLTVRPLGPGRAKLRLAGSVGSRTLHRVAALPGRCRERPAEDPRAVFDTFWQTYAENYPFFAAKGVDWRAVRDRYRPKVTRHTTDDRLFRILRAMIEPLHDAHTSLEAGEGRRYAGIREDTEPPTGETIARIDKATSEAVGVPQRHWANGLVSFAELPDGSGYLRLTRFVGFADGTYEANAAALDRALDEIFTRKRVRSLRGLIVDVRFNGGGSDRLALDVASRLTDRPYPAYRKRARNDPRCLPGRGPAGCPPGRHGTRPEAVTVRPHRGPVFTGPVAVLTGRLTVSAGETFTQGLMGRSPAPVRVGGNTQGVFSDTLDRALPNGWRFELPNEEFLTEDGRTFDGAGVPPHHRTPVFTEEEFRHHRDSALTRARALLSGERPASPPPGARTSPPAGR</sequence>
<dbReference type="InterPro" id="IPR005151">
    <property type="entry name" value="Tail-specific_protease"/>
</dbReference>
<feature type="domain" description="Tail specific protease" evidence="2">
    <location>
        <begin position="140"/>
        <end position="371"/>
    </location>
</feature>
<comment type="caution">
    <text evidence="3">The sequence shown here is derived from an EMBL/GenBank/DDBJ whole genome shotgun (WGS) entry which is preliminary data.</text>
</comment>
<dbReference type="Proteomes" id="UP000477722">
    <property type="component" value="Unassembled WGS sequence"/>
</dbReference>
<feature type="non-terminal residue" evidence="3">
    <location>
        <position position="1"/>
    </location>
</feature>
<dbReference type="Pfam" id="PF14684">
    <property type="entry name" value="Tricorn_C1"/>
    <property type="match status" value="1"/>
</dbReference>
<evidence type="ECO:0000313" key="4">
    <source>
        <dbReference type="Proteomes" id="UP000477722"/>
    </source>
</evidence>
<keyword evidence="4" id="KW-1185">Reference proteome</keyword>
<feature type="region of interest" description="Disordered" evidence="1">
    <location>
        <begin position="251"/>
        <end position="285"/>
    </location>
</feature>
<protein>
    <submittedName>
        <fullName evidence="3">S41 family peptidase</fullName>
    </submittedName>
</protein>
<dbReference type="Pfam" id="PF03572">
    <property type="entry name" value="Peptidase_S41"/>
    <property type="match status" value="1"/>
</dbReference>
<dbReference type="PANTHER" id="PTHR11261">
    <property type="entry name" value="INTERPHOTORECEPTOR RETINOID-BINDING PROTEIN"/>
    <property type="match status" value="1"/>
</dbReference>
<dbReference type="EMBL" id="JAAKZZ010000597">
    <property type="protein sequence ID" value="NGO73018.1"/>
    <property type="molecule type" value="Genomic_DNA"/>
</dbReference>
<proteinExistence type="predicted"/>
<dbReference type="InterPro" id="IPR028204">
    <property type="entry name" value="Tricorn_C1"/>
</dbReference>
<dbReference type="PANTHER" id="PTHR11261:SF3">
    <property type="entry name" value="RETINOL-BINDING PROTEIN 3"/>
    <property type="match status" value="1"/>
</dbReference>
<dbReference type="Gene3D" id="3.90.226.10">
    <property type="entry name" value="2-enoyl-CoA Hydratase, Chain A, domain 1"/>
    <property type="match status" value="1"/>
</dbReference>
<name>A0A6G4X6J7_9ACTN</name>
<dbReference type="GO" id="GO:0008236">
    <property type="term" value="F:serine-type peptidase activity"/>
    <property type="evidence" value="ECO:0007669"/>
    <property type="project" value="InterPro"/>
</dbReference>
<organism evidence="3 4">
    <name type="scientific">Streptomyces boncukensis</name>
    <dbReference type="NCBI Taxonomy" id="2711219"/>
    <lineage>
        <taxon>Bacteria</taxon>
        <taxon>Bacillati</taxon>
        <taxon>Actinomycetota</taxon>
        <taxon>Actinomycetes</taxon>
        <taxon>Kitasatosporales</taxon>
        <taxon>Streptomycetaceae</taxon>
        <taxon>Streptomyces</taxon>
    </lineage>
</organism>